<dbReference type="Gene3D" id="2.130.10.10">
    <property type="entry name" value="YVTN repeat-like/Quinoprotein amine dehydrogenase"/>
    <property type="match status" value="1"/>
</dbReference>
<dbReference type="PANTHER" id="PTHR44499:SF1">
    <property type="entry name" value="JOUBERIN"/>
    <property type="match status" value="1"/>
</dbReference>
<reference evidence="2" key="1">
    <citation type="submission" date="2020-05" db="EMBL/GenBank/DDBJ databases">
        <title>Phylogenomic resolution of chytrid fungi.</title>
        <authorList>
            <person name="Stajich J.E."/>
            <person name="Amses K."/>
            <person name="Simmons R."/>
            <person name="Seto K."/>
            <person name="Myers J."/>
            <person name="Bonds A."/>
            <person name="Quandt C.A."/>
            <person name="Barry K."/>
            <person name="Liu P."/>
            <person name="Grigoriev I."/>
            <person name="Longcore J.E."/>
            <person name="James T.Y."/>
        </authorList>
    </citation>
    <scope>NUCLEOTIDE SEQUENCE</scope>
    <source>
        <strain evidence="2">JEL0513</strain>
    </source>
</reference>
<dbReference type="SUPFAM" id="SSF50978">
    <property type="entry name" value="WD40 repeat-like"/>
    <property type="match status" value="1"/>
</dbReference>
<dbReference type="EMBL" id="JADGJH010001599">
    <property type="protein sequence ID" value="KAJ3111759.1"/>
    <property type="molecule type" value="Genomic_DNA"/>
</dbReference>
<dbReference type="PROSITE" id="PS50082">
    <property type="entry name" value="WD_REPEATS_2"/>
    <property type="match status" value="1"/>
</dbReference>
<dbReference type="GO" id="GO:0044458">
    <property type="term" value="P:motile cilium assembly"/>
    <property type="evidence" value="ECO:0007669"/>
    <property type="project" value="TreeGrafter"/>
</dbReference>
<protein>
    <submittedName>
        <fullName evidence="2">Jouberin</fullName>
    </submittedName>
</protein>
<organism evidence="2 3">
    <name type="scientific">Physocladia obscura</name>
    <dbReference type="NCBI Taxonomy" id="109957"/>
    <lineage>
        <taxon>Eukaryota</taxon>
        <taxon>Fungi</taxon>
        <taxon>Fungi incertae sedis</taxon>
        <taxon>Chytridiomycota</taxon>
        <taxon>Chytridiomycota incertae sedis</taxon>
        <taxon>Chytridiomycetes</taxon>
        <taxon>Chytridiales</taxon>
        <taxon>Chytriomycetaceae</taxon>
        <taxon>Physocladia</taxon>
    </lineage>
</organism>
<dbReference type="InterPro" id="IPR052803">
    <property type="entry name" value="Cilium-Associated_Jouberin"/>
</dbReference>
<gene>
    <name evidence="2" type="primary">AHI1</name>
    <name evidence="2" type="ORF">HK100_002562</name>
</gene>
<dbReference type="InterPro" id="IPR001680">
    <property type="entry name" value="WD40_rpt"/>
</dbReference>
<dbReference type="InterPro" id="IPR036322">
    <property type="entry name" value="WD40_repeat_dom_sf"/>
</dbReference>
<sequence>MSKEPDPNLISVTQTTNIFKHVGKDASDFEGLATNIKIWKTDPLVADAMVLHPIVRIHIIDDSQSGRPLKKTSPNPHIPIASTPFTKNRETVDFILPVMTKPFSLQKHKTTAAAWSENILFVQDYLSLFARDVNCVVFFEILDFGCKNGWRRVAWAFVKLIAGHGQTNTEIPLRLQLFRFPQDHFGVDDFARQAVQRITGRLNNDGALGVGNNVSDGVPFVYQCWATGKRVLYPSTIYVEIFAKQCPEPHLVTRRPKNATEIETGKLTYNELMDEYLAKRNHISERPVEISEKRCIRMSIFVERSVPRSVQPHYDDKIPRHKHLQWTDRVLASASSDNTIQLFTRRVASSPTKTTDSFTPLAIFHHPSYCYSVAFHPNFSANKMVASGCEDGVVRIWAADGDENGANGDKGHQRRPVVWNCLKPESSIRAISITPTTNRKLAILLPAKNIIYALDTRIHRLTTKYATAQNCPTQLSPASRVVTFSPCGTHLYAHADDSRVFIWKAETGALVHVYRAGGGGIAVHPLDDYVAICRSTGVDVYTWDGTRDEDLGQGMRGSETVRRESEGASFVVKSNETVEEEKEDRGGGKRINEEVDPDVKALRRVADEVLQKLGIFGGVGHGMENSIERRGQIRIGAFTGDGKLSAID</sequence>
<dbReference type="GO" id="GO:0036064">
    <property type="term" value="C:ciliary basal body"/>
    <property type="evidence" value="ECO:0007669"/>
    <property type="project" value="TreeGrafter"/>
</dbReference>
<evidence type="ECO:0000313" key="3">
    <source>
        <dbReference type="Proteomes" id="UP001211907"/>
    </source>
</evidence>
<dbReference type="Pfam" id="PF00400">
    <property type="entry name" value="WD40"/>
    <property type="match status" value="1"/>
</dbReference>
<evidence type="ECO:0000256" key="1">
    <source>
        <dbReference type="PROSITE-ProRule" id="PRU00221"/>
    </source>
</evidence>
<dbReference type="AlphaFoldDB" id="A0AAD5XA55"/>
<dbReference type="InterPro" id="IPR015943">
    <property type="entry name" value="WD40/YVTN_repeat-like_dom_sf"/>
</dbReference>
<keyword evidence="3" id="KW-1185">Reference proteome</keyword>
<comment type="caution">
    <text evidence="2">The sequence shown here is derived from an EMBL/GenBank/DDBJ whole genome shotgun (WGS) entry which is preliminary data.</text>
</comment>
<keyword evidence="1" id="KW-0853">WD repeat</keyword>
<proteinExistence type="predicted"/>
<dbReference type="SMART" id="SM00320">
    <property type="entry name" value="WD40"/>
    <property type="match status" value="4"/>
</dbReference>
<name>A0AAD5XA55_9FUNG</name>
<dbReference type="PANTHER" id="PTHR44499">
    <property type="entry name" value="JOUBERIN"/>
    <property type="match status" value="1"/>
</dbReference>
<feature type="repeat" description="WD" evidence="1">
    <location>
        <begin position="363"/>
        <end position="397"/>
    </location>
</feature>
<evidence type="ECO:0000313" key="2">
    <source>
        <dbReference type="EMBL" id="KAJ3111759.1"/>
    </source>
</evidence>
<accession>A0AAD5XA55</accession>
<dbReference type="Proteomes" id="UP001211907">
    <property type="component" value="Unassembled WGS sequence"/>
</dbReference>